<keyword evidence="3" id="KW-0479">Metal-binding</keyword>
<reference evidence="10" key="2">
    <citation type="submission" date="2016-10" db="EMBL/GenBank/DDBJ databases">
        <authorList>
            <person name="Varghese N."/>
            <person name="Submissions S."/>
        </authorList>
    </citation>
    <scope>NUCLEOTIDE SEQUENCE [LARGE SCALE GENOMIC DNA]</scope>
    <source>
        <strain evidence="10">UNC267MFSha1.1M11</strain>
    </source>
</reference>
<protein>
    <submittedName>
        <fullName evidence="8">Aromatic ring-hydroxylating dioxygenase subunit alpha</fullName>
    </submittedName>
    <submittedName>
        <fullName evidence="9">Rieske 2Fe-2S family protein</fullName>
    </submittedName>
</protein>
<dbReference type="PROSITE" id="PS51296">
    <property type="entry name" value="RIESKE"/>
    <property type="match status" value="1"/>
</dbReference>
<evidence type="ECO:0000256" key="2">
    <source>
        <dbReference type="ARBA" id="ARBA00022714"/>
    </source>
</evidence>
<keyword evidence="6" id="KW-0411">Iron-sulfur</keyword>
<reference evidence="9" key="1">
    <citation type="submission" date="2016-10" db="EMBL/GenBank/DDBJ databases">
        <authorList>
            <person name="de Groot N.N."/>
        </authorList>
    </citation>
    <scope>NUCLEOTIDE SEQUENCE [LARGE SCALE GENOMIC DNA]</scope>
    <source>
        <strain evidence="9">UNC267MFSha1.1M11</strain>
    </source>
</reference>
<dbReference type="Gene3D" id="2.102.10.10">
    <property type="entry name" value="Rieske [2Fe-2S] iron-sulphur domain"/>
    <property type="match status" value="1"/>
</dbReference>
<evidence type="ECO:0000256" key="4">
    <source>
        <dbReference type="ARBA" id="ARBA00023002"/>
    </source>
</evidence>
<proteinExistence type="predicted"/>
<evidence type="ECO:0000259" key="7">
    <source>
        <dbReference type="PROSITE" id="PS51296"/>
    </source>
</evidence>
<dbReference type="AlphaFoldDB" id="A0A1G4WWW2"/>
<feature type="domain" description="Rieske" evidence="7">
    <location>
        <begin position="37"/>
        <end position="144"/>
    </location>
</feature>
<comment type="cofactor">
    <cofactor evidence="1">
        <name>Fe cation</name>
        <dbReference type="ChEBI" id="CHEBI:24875"/>
    </cofactor>
</comment>
<dbReference type="PANTHER" id="PTHR43756:SF5">
    <property type="entry name" value="CHOLINE MONOOXYGENASE, CHLOROPLASTIC"/>
    <property type="match status" value="1"/>
</dbReference>
<dbReference type="CDD" id="cd03469">
    <property type="entry name" value="Rieske_RO_Alpha_N"/>
    <property type="match status" value="1"/>
</dbReference>
<dbReference type="GO" id="GO:0051537">
    <property type="term" value="F:2 iron, 2 sulfur cluster binding"/>
    <property type="evidence" value="ECO:0007669"/>
    <property type="project" value="UniProtKB-KW"/>
</dbReference>
<gene>
    <name evidence="8" type="ORF">HZU40_11375</name>
    <name evidence="9" type="ORF">SAMN02799620_05304</name>
</gene>
<dbReference type="InterPro" id="IPR001663">
    <property type="entry name" value="Rng_hydr_dOase-A"/>
</dbReference>
<dbReference type="GO" id="GO:0004497">
    <property type="term" value="F:monooxygenase activity"/>
    <property type="evidence" value="ECO:0007669"/>
    <property type="project" value="UniProtKB-ARBA"/>
</dbReference>
<sequence length="380" mass="43049">MSVIDHENYFTSLPREYYLDEGRYTDELAKVWGQQWIYAGHVSQIPKSGDYFTFEVGTENILLVRDGDDVTAVHNVCRHRGLQLCNQPTGRVGRRIVCPYHSWTYGLDGKLLKATRQADGEFFDYKDFGLFPIHVSIWQGFIFISMAEVAPAPVASMIDEKATADMAILDPTRLKVAHEITYYADANWKLLLENGVECYHCPSVHPEFCVSLDSQEMSDYYEDDYVGDLVQGLVIPVKRELESLSMDGKYVSKKLLGEFGRGTPVPDGFGAGFMTQPGYAWGGFHPDYGMIASTLPISPTRSKMVCWWFVHEDAEEGVDYNVDELIKIWDVTNHQDLHIQERQQVGLTSQRYVPGPNSPSQEPGIRAALRKYLDMMGEPS</sequence>
<accession>A0A1G4WWW2</accession>
<organism evidence="9 10">
    <name type="scientific">Mycolicibacterium fluoranthenivorans</name>
    <dbReference type="NCBI Taxonomy" id="258505"/>
    <lineage>
        <taxon>Bacteria</taxon>
        <taxon>Bacillati</taxon>
        <taxon>Actinomycetota</taxon>
        <taxon>Actinomycetes</taxon>
        <taxon>Mycobacteriales</taxon>
        <taxon>Mycobacteriaceae</taxon>
        <taxon>Mycolicibacterium</taxon>
    </lineage>
</organism>
<dbReference type="Pfam" id="PF00355">
    <property type="entry name" value="Rieske"/>
    <property type="match status" value="1"/>
</dbReference>
<dbReference type="KEGG" id="mflu:HZU40_11375"/>
<dbReference type="InterPro" id="IPR036922">
    <property type="entry name" value="Rieske_2Fe-2S_sf"/>
</dbReference>
<dbReference type="STRING" id="1502745.SAMN02799620_05304"/>
<dbReference type="Proteomes" id="UP000515498">
    <property type="component" value="Chromosome"/>
</dbReference>
<evidence type="ECO:0000313" key="9">
    <source>
        <dbReference type="EMBL" id="SCX31338.1"/>
    </source>
</evidence>
<dbReference type="SUPFAM" id="SSF55961">
    <property type="entry name" value="Bet v1-like"/>
    <property type="match status" value="1"/>
</dbReference>
<reference evidence="8 11" key="3">
    <citation type="submission" date="2020-07" db="EMBL/GenBank/DDBJ databases">
        <title>Draft genome sequence of four isobutane-metabolizing strains capable of cometabolically degrading diverse ether contaminants.</title>
        <authorList>
            <person name="Chen W."/>
            <person name="Faulkner N."/>
            <person name="Smith C."/>
            <person name="Hyman M."/>
        </authorList>
    </citation>
    <scope>NUCLEOTIDE SEQUENCE [LARGE SCALE GENOMIC DNA]</scope>
    <source>
        <strain evidence="8 11">2A</strain>
    </source>
</reference>
<dbReference type="RefSeq" id="WP_090363240.1">
    <property type="nucleotide sequence ID" value="NZ_CP059894.1"/>
</dbReference>
<dbReference type="Proteomes" id="UP000199707">
    <property type="component" value="Unassembled WGS sequence"/>
</dbReference>
<keyword evidence="8" id="KW-0223">Dioxygenase</keyword>
<dbReference type="InterPro" id="IPR017941">
    <property type="entry name" value="Rieske_2Fe-2S"/>
</dbReference>
<dbReference type="PRINTS" id="PR00090">
    <property type="entry name" value="RNGDIOXGNASE"/>
</dbReference>
<dbReference type="InterPro" id="IPR015879">
    <property type="entry name" value="Ring_hydroxy_dOase_asu_C_dom"/>
</dbReference>
<dbReference type="GO" id="GO:0051213">
    <property type="term" value="F:dioxygenase activity"/>
    <property type="evidence" value="ECO:0007669"/>
    <property type="project" value="UniProtKB-KW"/>
</dbReference>
<dbReference type="PANTHER" id="PTHR43756">
    <property type="entry name" value="CHOLINE MONOOXYGENASE, CHLOROPLASTIC"/>
    <property type="match status" value="1"/>
</dbReference>
<keyword evidence="5" id="KW-0408">Iron</keyword>
<evidence type="ECO:0000313" key="8">
    <source>
        <dbReference type="EMBL" id="QNJ94789.1"/>
    </source>
</evidence>
<dbReference type="Gene3D" id="3.90.380.10">
    <property type="entry name" value="Naphthalene 1,2-dioxygenase Alpha Subunit, Chain A, domain 1"/>
    <property type="match status" value="1"/>
</dbReference>
<evidence type="ECO:0000256" key="5">
    <source>
        <dbReference type="ARBA" id="ARBA00023004"/>
    </source>
</evidence>
<dbReference type="EMBL" id="FMUB01000013">
    <property type="protein sequence ID" value="SCX31338.1"/>
    <property type="molecule type" value="Genomic_DNA"/>
</dbReference>
<keyword evidence="2" id="KW-0001">2Fe-2S</keyword>
<keyword evidence="4" id="KW-0560">Oxidoreductase</keyword>
<evidence type="ECO:0000256" key="6">
    <source>
        <dbReference type="ARBA" id="ARBA00023014"/>
    </source>
</evidence>
<evidence type="ECO:0000256" key="1">
    <source>
        <dbReference type="ARBA" id="ARBA00001962"/>
    </source>
</evidence>
<dbReference type="GO" id="GO:0016705">
    <property type="term" value="F:oxidoreductase activity, acting on paired donors, with incorporation or reduction of molecular oxygen"/>
    <property type="evidence" value="ECO:0007669"/>
    <property type="project" value="UniProtKB-ARBA"/>
</dbReference>
<name>A0A1G4WWW2_9MYCO</name>
<evidence type="ECO:0000313" key="10">
    <source>
        <dbReference type="Proteomes" id="UP000199707"/>
    </source>
</evidence>
<dbReference type="GO" id="GO:0005506">
    <property type="term" value="F:iron ion binding"/>
    <property type="evidence" value="ECO:0007669"/>
    <property type="project" value="InterPro"/>
</dbReference>
<dbReference type="SUPFAM" id="SSF50022">
    <property type="entry name" value="ISP domain"/>
    <property type="match status" value="1"/>
</dbReference>
<dbReference type="EMBL" id="CP059894">
    <property type="protein sequence ID" value="QNJ94789.1"/>
    <property type="molecule type" value="Genomic_DNA"/>
</dbReference>
<evidence type="ECO:0000313" key="11">
    <source>
        <dbReference type="Proteomes" id="UP000515498"/>
    </source>
</evidence>
<evidence type="ECO:0000256" key="3">
    <source>
        <dbReference type="ARBA" id="ARBA00022723"/>
    </source>
</evidence>
<dbReference type="Pfam" id="PF00848">
    <property type="entry name" value="Ring_hydroxyl_A"/>
    <property type="match status" value="1"/>
</dbReference>